<dbReference type="EMBL" id="MU971353">
    <property type="protein sequence ID" value="KAK9238726.1"/>
    <property type="molecule type" value="Genomic_DNA"/>
</dbReference>
<organism evidence="1 2">
    <name type="scientific">Lipomyces kononenkoae</name>
    <name type="common">Yeast</name>
    <dbReference type="NCBI Taxonomy" id="34357"/>
    <lineage>
        <taxon>Eukaryota</taxon>
        <taxon>Fungi</taxon>
        <taxon>Dikarya</taxon>
        <taxon>Ascomycota</taxon>
        <taxon>Saccharomycotina</taxon>
        <taxon>Lipomycetes</taxon>
        <taxon>Lipomycetales</taxon>
        <taxon>Lipomycetaceae</taxon>
        <taxon>Lipomyces</taxon>
    </lineage>
</organism>
<proteinExistence type="predicted"/>
<evidence type="ECO:0000313" key="1">
    <source>
        <dbReference type="EMBL" id="KAK9238726.1"/>
    </source>
</evidence>
<keyword evidence="2" id="KW-1185">Reference proteome</keyword>
<dbReference type="Proteomes" id="UP001433508">
    <property type="component" value="Unassembled WGS sequence"/>
</dbReference>
<gene>
    <name evidence="1" type="ORF">V1525DRAFT_400365</name>
</gene>
<protein>
    <submittedName>
        <fullName evidence="1">Chitin synthase-domain-containing protein</fullName>
    </submittedName>
</protein>
<accession>A0ACC3T459</accession>
<name>A0ACC3T459_LIPKO</name>
<evidence type="ECO:0000313" key="2">
    <source>
        <dbReference type="Proteomes" id="UP001433508"/>
    </source>
</evidence>
<reference evidence="2" key="1">
    <citation type="journal article" date="2024" name="Front. Bioeng. Biotechnol.">
        <title>Genome-scale model development and genomic sequencing of the oleaginous clade Lipomyces.</title>
        <authorList>
            <person name="Czajka J.J."/>
            <person name="Han Y."/>
            <person name="Kim J."/>
            <person name="Mondo S.J."/>
            <person name="Hofstad B.A."/>
            <person name="Robles A."/>
            <person name="Haridas S."/>
            <person name="Riley R."/>
            <person name="LaButti K."/>
            <person name="Pangilinan J."/>
            <person name="Andreopoulos W."/>
            <person name="Lipzen A."/>
            <person name="Yan J."/>
            <person name="Wang M."/>
            <person name="Ng V."/>
            <person name="Grigoriev I.V."/>
            <person name="Spatafora J.W."/>
            <person name="Magnuson J.K."/>
            <person name="Baker S.E."/>
            <person name="Pomraning K.R."/>
        </authorList>
    </citation>
    <scope>NUCLEOTIDE SEQUENCE [LARGE SCALE GENOMIC DNA]</scope>
    <source>
        <strain evidence="2">CBS 7786</strain>
    </source>
</reference>
<sequence>MDLPLASSLAQPSAQSILSALQRAYGSHQSVRLTSTVLILFDSEGPSLENPSPFADGSDDDLPDSSFLTSIWEHARRRAEDQAVLICSGQSSKSPDALAALQRILPAFPNIPGHVFSALAALSPFLAAGRKNTAVGVDISLDLSGQVLASRIRVSDEKADTSAVKPALFAAPVFQYLIASATESEQKFLSLHSELQRYGFFPSGSAITPDVNEKAREWRQSLLECGLAGTSVLRSIFSVLSGILLLKSDDPDDILEGATLLGLDPEKFDSDSILDSSTLRLEIMTSAFKSLTLVVVGVVNKYLSTIDVIKGGVDSDEICAVVSIIDTPPAFRSLALRPVFVTDNAVGSISSEMANDGLAIPQTPLWISQTLQQQETASPLVNISSSSVEVTALVDESSILAHPSSASSSEISTVLRSSRVWHIVSVSTCDQGSASQPTSPAVGFEGRQAWSNATVASQIRTWFFPNWIQKYKAVDFTADFGVDEFVDRYSPLLRNSNVDITYPFALDSWAQTQRGWGADGFFHGRQRIWLREDVWRSLEGELDGLLLLQQQQQQQQYGDYAMPMLSTFDRSGVNTPASRENLLNSHTNDLETEQDLTMYGSKFAANDPEAHGRHVEVRETSTSRKAWVGIVWALTFWIPGFVLKWVGRMKRPDIRMAWREKLVICFFILLLNSSIIFYMIFLGTILCPDFKKVWDSTEVAQHTQSNNFYVSIHGKVYDISSFWKLQHSDNGIQTTEANMNVFAGLDLSNYFPPPLTEACPGLVTDDTIWLSDNTTVLYPNAVHTSGPYEQQSPTTALHNITWYSDVFLPKISQYYKGELVVGKGEIESYGQSGFNNWAIIDSKIYDLTNYFYTINRYPSSASEVYAAYDFLDPTVKSLFQDYPGQDITQKFYSSTALTDAARQNNLNCLQNAFYAGEVDFRNSARCQVANYILLAIAIVFVLVILVRFVASIRFGSNRNPDMQDKFVICQVPAYTEGEDQLRKAIDSLTALKYDNKRKLLFIICDGMIIGSGNDKPTPQIVLDILGADPRLDPPPLQFKSVGDGSLQLNYGKIYSGLYEFEGNVVPYIVVVKVGKPSEKSKPGNRGKRDSQVLLLDFLNRVHFKSPMSPLQLEIFHQINNVIGVDPELYEYVLMVDADTSVAEDSLNRLVACCAHDSRIAGIAGETSLQNEEGSWWTMIQVYEYYISHHLAKAFESLFGSVSCLPGCFCMYRLRTADKGRPLIIASQIIEAYSDGQVDTLHKKNLLALGEDRYLTTLMTKHFPRMRYVFTPDAFAQTAAPETWSVLLSQRRRWINSTIHNLAELMFLPDMCGFCIFSMRFVVVIDLVGTLMLPSVVVYFAYLLYLIISKNGPFPLISIILIGAIYGLQALVFILRRQWQHVGWMVIYLLASPIYFFVLPVYSFWNQDNFSWGNTRIVVGERGNKQIVAVDDEGFDDRSIPMQTWEAYAAANNLPGGIRPNILGTNEKTTAASVMYTDKVPEEYELDDMRSTFSGYPAASVGGAYSGVNAHLSRPGTVMSGNRVSSYYAGSNSGFPAAAVGSRPQSSMTLYQQQQLMLQQRQSLYSGYTPSVRYSSMSHRQ</sequence>
<comment type="caution">
    <text evidence="1">The sequence shown here is derived from an EMBL/GenBank/DDBJ whole genome shotgun (WGS) entry which is preliminary data.</text>
</comment>